<evidence type="ECO:0000259" key="1">
    <source>
        <dbReference type="Pfam" id="PF00903"/>
    </source>
</evidence>
<comment type="caution">
    <text evidence="2">The sequence shown here is derived from an EMBL/GenBank/DDBJ whole genome shotgun (WGS) entry which is preliminary data.</text>
</comment>
<organism evidence="2 3">
    <name type="scientific">Chthoniobacter flavus Ellin428</name>
    <dbReference type="NCBI Taxonomy" id="497964"/>
    <lineage>
        <taxon>Bacteria</taxon>
        <taxon>Pseudomonadati</taxon>
        <taxon>Verrucomicrobiota</taxon>
        <taxon>Spartobacteria</taxon>
        <taxon>Chthoniobacterales</taxon>
        <taxon>Chthoniobacteraceae</taxon>
        <taxon>Chthoniobacter</taxon>
    </lineage>
</organism>
<keyword evidence="3" id="KW-1185">Reference proteome</keyword>
<accession>B4D8H7</accession>
<evidence type="ECO:0000313" key="3">
    <source>
        <dbReference type="Proteomes" id="UP000005824"/>
    </source>
</evidence>
<dbReference type="Pfam" id="PF00903">
    <property type="entry name" value="Glyoxalase"/>
    <property type="match status" value="1"/>
</dbReference>
<protein>
    <recommendedName>
        <fullName evidence="1">Glyoxalase/fosfomycin resistance/dioxygenase domain-containing protein</fullName>
    </recommendedName>
</protein>
<dbReference type="Gene3D" id="3.10.180.10">
    <property type="entry name" value="2,3-Dihydroxybiphenyl 1,2-Dioxygenase, domain 1"/>
    <property type="match status" value="1"/>
</dbReference>
<dbReference type="EMBL" id="ABVL01000022">
    <property type="protein sequence ID" value="EDY17199.1"/>
    <property type="molecule type" value="Genomic_DNA"/>
</dbReference>
<gene>
    <name evidence="2" type="ORF">CfE428DRAFT_5217</name>
</gene>
<evidence type="ECO:0000313" key="2">
    <source>
        <dbReference type="EMBL" id="EDY17199.1"/>
    </source>
</evidence>
<proteinExistence type="predicted"/>
<reference evidence="2 3" key="1">
    <citation type="journal article" date="2011" name="J. Bacteriol.">
        <title>Genome sequence of Chthoniobacter flavus Ellin428, an aerobic heterotrophic soil bacterium.</title>
        <authorList>
            <person name="Kant R."/>
            <person name="van Passel M.W."/>
            <person name="Palva A."/>
            <person name="Lucas S."/>
            <person name="Lapidus A."/>
            <person name="Glavina Del Rio T."/>
            <person name="Dalin E."/>
            <person name="Tice H."/>
            <person name="Bruce D."/>
            <person name="Goodwin L."/>
            <person name="Pitluck S."/>
            <person name="Larimer F.W."/>
            <person name="Land M.L."/>
            <person name="Hauser L."/>
            <person name="Sangwan P."/>
            <person name="de Vos W.M."/>
            <person name="Janssen P.H."/>
            <person name="Smidt H."/>
        </authorList>
    </citation>
    <scope>NUCLEOTIDE SEQUENCE [LARGE SCALE GENOMIC DNA]</scope>
    <source>
        <strain evidence="2 3">Ellin428</strain>
    </source>
</reference>
<dbReference type="InParanoid" id="B4D8H7"/>
<dbReference type="STRING" id="497964.CfE428DRAFT_5217"/>
<name>B4D8H7_9BACT</name>
<dbReference type="InterPro" id="IPR029068">
    <property type="entry name" value="Glyas_Bleomycin-R_OHBP_Dase"/>
</dbReference>
<dbReference type="SUPFAM" id="SSF54593">
    <property type="entry name" value="Glyoxalase/Bleomycin resistance protein/Dihydroxybiphenyl dioxygenase"/>
    <property type="match status" value="1"/>
</dbReference>
<dbReference type="Proteomes" id="UP000005824">
    <property type="component" value="Unassembled WGS sequence"/>
</dbReference>
<sequence length="114" mass="12657">MSMTLPIMKTITGIIETALYTKDIAQAVHFYETILGLKSLTGDARFHAFSVADRHVLLLFLQGTSLTPSRLPGGVVPPHDGTGAGAHRASPFLRRRWRNGKRICRRTGWRSKAE</sequence>
<dbReference type="AlphaFoldDB" id="B4D8H7"/>
<feature type="domain" description="Glyoxalase/fosfomycin resistance/dioxygenase" evidence="1">
    <location>
        <begin position="14"/>
        <end position="67"/>
    </location>
</feature>
<dbReference type="InterPro" id="IPR004360">
    <property type="entry name" value="Glyas_Fos-R_dOase_dom"/>
</dbReference>
<dbReference type="eggNOG" id="COG0346">
    <property type="taxonomic scope" value="Bacteria"/>
</dbReference>